<dbReference type="SUPFAM" id="SSF69786">
    <property type="entry name" value="YggU-like"/>
    <property type="match status" value="1"/>
</dbReference>
<comment type="caution">
    <text evidence="3">The sequence shown here is derived from an EMBL/GenBank/DDBJ whole genome shotgun (WGS) entry which is preliminary data.</text>
</comment>
<dbReference type="Pfam" id="PF02594">
    <property type="entry name" value="DUF167"/>
    <property type="match status" value="1"/>
</dbReference>
<dbReference type="EMBL" id="QWGB01000004">
    <property type="protein sequence ID" value="RIJ25880.1"/>
    <property type="molecule type" value="Genomic_DNA"/>
</dbReference>
<evidence type="ECO:0000313" key="4">
    <source>
        <dbReference type="Proteomes" id="UP000265431"/>
    </source>
</evidence>
<gene>
    <name evidence="3" type="ORF">D1224_01815</name>
</gene>
<dbReference type="OrthoDB" id="3176309at2"/>
<comment type="similarity">
    <text evidence="1 2">Belongs to the UPF0235 family.</text>
</comment>
<evidence type="ECO:0000256" key="2">
    <source>
        <dbReference type="HAMAP-Rule" id="MF_00634"/>
    </source>
</evidence>
<dbReference type="Gene3D" id="3.30.1200.10">
    <property type="entry name" value="YggU-like"/>
    <property type="match status" value="1"/>
</dbReference>
<organism evidence="3 4">
    <name type="scientific">Henriciella barbarensis</name>
    <dbReference type="NCBI Taxonomy" id="86342"/>
    <lineage>
        <taxon>Bacteria</taxon>
        <taxon>Pseudomonadati</taxon>
        <taxon>Pseudomonadota</taxon>
        <taxon>Alphaproteobacteria</taxon>
        <taxon>Hyphomonadales</taxon>
        <taxon>Hyphomonadaceae</taxon>
        <taxon>Henriciella</taxon>
    </lineage>
</organism>
<dbReference type="Proteomes" id="UP000265431">
    <property type="component" value="Unassembled WGS sequence"/>
</dbReference>
<evidence type="ECO:0000256" key="1">
    <source>
        <dbReference type="ARBA" id="ARBA00010364"/>
    </source>
</evidence>
<accession>A0A399R3Q7</accession>
<keyword evidence="4" id="KW-1185">Reference proteome</keyword>
<dbReference type="InterPro" id="IPR003746">
    <property type="entry name" value="DUF167"/>
</dbReference>
<evidence type="ECO:0000313" key="3">
    <source>
        <dbReference type="EMBL" id="RIJ25880.1"/>
    </source>
</evidence>
<dbReference type="GO" id="GO:0005737">
    <property type="term" value="C:cytoplasm"/>
    <property type="evidence" value="ECO:0007669"/>
    <property type="project" value="TreeGrafter"/>
</dbReference>
<dbReference type="AlphaFoldDB" id="A0A399R3Q7"/>
<dbReference type="InterPro" id="IPR036591">
    <property type="entry name" value="YggU-like_sf"/>
</dbReference>
<proteinExistence type="inferred from homology"/>
<sequence length="114" mass="12273">MRLSVRVTPNASADRIEGLTHDADGRPSLKLRVCAVPEKGKANTAVEALLAKALSLPKSAVKVVTGQTSRTKGVHIETEPGSAAARQVEEDGRWLNVSMANRSQQMCAQRLARR</sequence>
<dbReference type="NCBIfam" id="TIGR00251">
    <property type="entry name" value="DUF167 family protein"/>
    <property type="match status" value="1"/>
</dbReference>
<dbReference type="RefSeq" id="WP_119378232.1">
    <property type="nucleotide sequence ID" value="NZ_QWGB01000004.1"/>
</dbReference>
<dbReference type="PANTHER" id="PTHR13420:SF7">
    <property type="entry name" value="UPF0235 PROTEIN C15ORF40"/>
    <property type="match status" value="1"/>
</dbReference>
<name>A0A399R3Q7_9PROT</name>
<dbReference type="SMART" id="SM01152">
    <property type="entry name" value="DUF167"/>
    <property type="match status" value="1"/>
</dbReference>
<dbReference type="HAMAP" id="MF_00634">
    <property type="entry name" value="UPF0235"/>
    <property type="match status" value="1"/>
</dbReference>
<protein>
    <recommendedName>
        <fullName evidence="2">UPF0235 protein D1224_01815</fullName>
    </recommendedName>
</protein>
<reference evidence="3 4" key="1">
    <citation type="submission" date="2018-08" db="EMBL/GenBank/DDBJ databases">
        <title>Henriciella mobilis sp. nov., isolated from seawater.</title>
        <authorList>
            <person name="Cheng H."/>
            <person name="Wu Y.-H."/>
            <person name="Xu X.-W."/>
            <person name="Guo L.-L."/>
        </authorList>
    </citation>
    <scope>NUCLEOTIDE SEQUENCE [LARGE SCALE GENOMIC DNA]</scope>
    <source>
        <strain evidence="3 4">CCUG66934</strain>
    </source>
</reference>
<dbReference type="PANTHER" id="PTHR13420">
    <property type="entry name" value="UPF0235 PROTEIN C15ORF40"/>
    <property type="match status" value="1"/>
</dbReference>